<evidence type="ECO:0000256" key="6">
    <source>
        <dbReference type="SAM" id="MobiDB-lite"/>
    </source>
</evidence>
<evidence type="ECO:0000313" key="8">
    <source>
        <dbReference type="Proteomes" id="UP000004621"/>
    </source>
</evidence>
<protein>
    <submittedName>
        <fullName evidence="7">RmuC domain protein</fullName>
    </submittedName>
</protein>
<evidence type="ECO:0000256" key="2">
    <source>
        <dbReference type="ARBA" id="ARBA00009840"/>
    </source>
</evidence>
<reference evidence="7 8" key="1">
    <citation type="submission" date="2010-01" db="EMBL/GenBank/DDBJ databases">
        <authorList>
            <person name="Weinstock G."/>
            <person name="Sodergren E."/>
            <person name="Clifton S."/>
            <person name="Fulton L."/>
            <person name="Fulton B."/>
            <person name="Courtney L."/>
            <person name="Fronick C."/>
            <person name="Harrison M."/>
            <person name="Strong C."/>
            <person name="Farmer C."/>
            <person name="Delahaunty K."/>
            <person name="Markovic C."/>
            <person name="Hall O."/>
            <person name="Minx P."/>
            <person name="Tomlinson C."/>
            <person name="Mitreva M."/>
            <person name="Nelson J."/>
            <person name="Hou S."/>
            <person name="Wollam A."/>
            <person name="Pepin K.H."/>
            <person name="Johnson M."/>
            <person name="Bhonagiri V."/>
            <person name="Nash W.E."/>
            <person name="Warren W."/>
            <person name="Chinwalla A."/>
            <person name="Mardis E.R."/>
            <person name="Wilson R.K."/>
        </authorList>
    </citation>
    <scope>NUCLEOTIDE SEQUENCE [LARGE SCALE GENOMIC DNA]</scope>
    <source>
        <strain evidence="7 8">NJ9703</strain>
    </source>
</reference>
<dbReference type="InterPro" id="IPR003798">
    <property type="entry name" value="DNA_recombination_RmuC"/>
</dbReference>
<evidence type="ECO:0000256" key="1">
    <source>
        <dbReference type="ARBA" id="ARBA00003416"/>
    </source>
</evidence>
<dbReference type="RefSeq" id="WP_004520921.1">
    <property type="nucleotide sequence ID" value="NZ_ACEO02000013.1"/>
</dbReference>
<gene>
    <name evidence="7" type="ORF">NEISUBOT_05404</name>
</gene>
<dbReference type="GO" id="GO:0006310">
    <property type="term" value="P:DNA recombination"/>
    <property type="evidence" value="ECO:0007669"/>
    <property type="project" value="UniProtKB-KW"/>
</dbReference>
<comment type="caution">
    <text evidence="7">The sequence shown here is derived from an EMBL/GenBank/DDBJ whole genome shotgun (WGS) entry which is preliminary data.</text>
</comment>
<keyword evidence="3 5" id="KW-0175">Coiled coil</keyword>
<evidence type="ECO:0000313" key="7">
    <source>
        <dbReference type="EMBL" id="EFC51232.1"/>
    </source>
</evidence>
<comment type="similarity">
    <text evidence="2">Belongs to the RmuC family.</text>
</comment>
<feature type="coiled-coil region" evidence="5">
    <location>
        <begin position="60"/>
        <end position="248"/>
    </location>
</feature>
<dbReference type="Proteomes" id="UP000004621">
    <property type="component" value="Unassembled WGS sequence"/>
</dbReference>
<sequence>MNNTLILTGAAAFFIGALFAWLITRYQAQSRHFIVLQELAESRRLHEFAEQVQAQTATDLAQSRHTVQELQDALQETGNRFAAAEKQIAYLQDCEAEAEALKHECAKWQQSAQNLQINNERLNTQLVQEQALSADKNTLLQQQEAEKGRLKQEYDTLLEQNHALQVQNERLSTQLAQEKANIDDKNSLLQQQETEKGRLKQEYAALLEQNHALQVQNERLNTQSEKDRQAAEEKLALLADARQNLSDQFQNLANTILEEKSRRFTEQNHDHLQQLLNPLNERIHGFSELVQQTYEKEAKERLTIENELKRLQTLNTQLHHDAKALTTALTGTQNKTQGNWGEMILESVLENSGLQKGREYIVQASSVRHEADGTQRRLQPDVLINLPDNKQIVIDSKVSLTAYVRYTQSTGAEAERELANHVASIRAHIKSLAAKDYTDLEGVKTLDFVFMFVPVEPAYLLALQHDPNLFQECFDKRIMLTGPSTLLATLRTVANIWRNEQQNQNALAIAEAGSKLYDKFVGFVESMDGINKALGQAQSQFQTAYSRLVSGRGNLISSTEKLRKLGIKAGKQLQRDLVEKAVSETEDHAALPTTQNQEHN</sequence>
<dbReference type="PANTHER" id="PTHR30563:SF0">
    <property type="entry name" value="DNA RECOMBINATION PROTEIN RMUC"/>
    <property type="match status" value="1"/>
</dbReference>
<dbReference type="PANTHER" id="PTHR30563">
    <property type="entry name" value="DNA RECOMBINATION PROTEIN RMUC"/>
    <property type="match status" value="1"/>
</dbReference>
<evidence type="ECO:0000256" key="3">
    <source>
        <dbReference type="ARBA" id="ARBA00023054"/>
    </source>
</evidence>
<proteinExistence type="inferred from homology"/>
<keyword evidence="4" id="KW-0233">DNA recombination</keyword>
<dbReference type="AlphaFoldDB" id="A0A9W5MYC0"/>
<evidence type="ECO:0000256" key="5">
    <source>
        <dbReference type="SAM" id="Coils"/>
    </source>
</evidence>
<dbReference type="EMBL" id="ACEO02000013">
    <property type="protein sequence ID" value="EFC51232.1"/>
    <property type="molecule type" value="Genomic_DNA"/>
</dbReference>
<name>A0A9W5MYC0_NEISU</name>
<dbReference type="Pfam" id="PF02646">
    <property type="entry name" value="RmuC"/>
    <property type="match status" value="1"/>
</dbReference>
<accession>A0A9W5MYC0</accession>
<comment type="function">
    <text evidence="1">Involved in DNA recombination.</text>
</comment>
<evidence type="ECO:0000256" key="4">
    <source>
        <dbReference type="ARBA" id="ARBA00023172"/>
    </source>
</evidence>
<feature type="region of interest" description="Disordered" evidence="6">
    <location>
        <begin position="581"/>
        <end position="600"/>
    </location>
</feature>
<organism evidence="7 8">
    <name type="scientific">Neisseria subflava NJ9703</name>
    <dbReference type="NCBI Taxonomy" id="546268"/>
    <lineage>
        <taxon>Bacteria</taxon>
        <taxon>Pseudomonadati</taxon>
        <taxon>Pseudomonadota</taxon>
        <taxon>Betaproteobacteria</taxon>
        <taxon>Neisseriales</taxon>
        <taxon>Neisseriaceae</taxon>
        <taxon>Neisseria</taxon>
    </lineage>
</organism>